<dbReference type="Pfam" id="PF00930">
    <property type="entry name" value="DPPIV_N"/>
    <property type="match status" value="1"/>
</dbReference>
<dbReference type="SUPFAM" id="SSF82171">
    <property type="entry name" value="DPP6 N-terminal domain-like"/>
    <property type="match status" value="1"/>
</dbReference>
<dbReference type="PANTHER" id="PTHR11731">
    <property type="entry name" value="PROTEASE FAMILY S9B,C DIPEPTIDYL-PEPTIDASE IV-RELATED"/>
    <property type="match status" value="1"/>
</dbReference>
<dbReference type="GO" id="GO:0006508">
    <property type="term" value="P:proteolysis"/>
    <property type="evidence" value="ECO:0007669"/>
    <property type="project" value="InterPro"/>
</dbReference>
<dbReference type="GO" id="GO:0005886">
    <property type="term" value="C:plasma membrane"/>
    <property type="evidence" value="ECO:0007669"/>
    <property type="project" value="TreeGrafter"/>
</dbReference>
<name>A0A653CEN5_CALMS</name>
<dbReference type="Proteomes" id="UP000410492">
    <property type="component" value="Unassembled WGS sequence"/>
</dbReference>
<dbReference type="InterPro" id="IPR002469">
    <property type="entry name" value="Peptidase_S9B_N"/>
</dbReference>
<feature type="non-terminal residue" evidence="2">
    <location>
        <position position="175"/>
    </location>
</feature>
<reference evidence="2 3" key="1">
    <citation type="submission" date="2019-01" db="EMBL/GenBank/DDBJ databases">
        <authorList>
            <person name="Sayadi A."/>
        </authorList>
    </citation>
    <scope>NUCLEOTIDE SEQUENCE [LARGE SCALE GENOMIC DNA]</scope>
</reference>
<evidence type="ECO:0000259" key="1">
    <source>
        <dbReference type="Pfam" id="PF00930"/>
    </source>
</evidence>
<dbReference type="Gene3D" id="2.140.10.30">
    <property type="entry name" value="Dipeptidylpeptidase IV, N-terminal domain"/>
    <property type="match status" value="1"/>
</dbReference>
<dbReference type="AlphaFoldDB" id="A0A653CEN5"/>
<protein>
    <recommendedName>
        <fullName evidence="1">Dipeptidylpeptidase IV N-terminal domain-containing protein</fullName>
    </recommendedName>
</protein>
<sequence length="175" mass="20581">MTNITFIQYKVEDFKVSNDLRYILLISDVSRVYKYSTIAKYHIYEIATRLRKPLSPNELDESAPFLQYATWSPDGTAVAFIYDNDIYYKPKVEKDLVCRITSSGQPGVIFNGVTDWLYENYILQTSGVVWFSPDSIYLLYLTFNDTNVGEYRYPWYDGEEGQPTYPKIKSFRYPR</sequence>
<accession>A0A653CEN5</accession>
<dbReference type="PANTHER" id="PTHR11731:SF135">
    <property type="entry name" value="INACTIVE DIPEPTIDYL PEPTIDASE 10-LIKE PROTEIN"/>
    <property type="match status" value="1"/>
</dbReference>
<evidence type="ECO:0000313" key="2">
    <source>
        <dbReference type="EMBL" id="VEN46328.1"/>
    </source>
</evidence>
<gene>
    <name evidence="2" type="ORF">CALMAC_LOCUS8460</name>
</gene>
<evidence type="ECO:0000313" key="3">
    <source>
        <dbReference type="Proteomes" id="UP000410492"/>
    </source>
</evidence>
<feature type="domain" description="Dipeptidylpeptidase IV N-terminal" evidence="1">
    <location>
        <begin position="17"/>
        <end position="175"/>
    </location>
</feature>
<proteinExistence type="predicted"/>
<organism evidence="2 3">
    <name type="scientific">Callosobruchus maculatus</name>
    <name type="common">Southern cowpea weevil</name>
    <name type="synonym">Pulse bruchid</name>
    <dbReference type="NCBI Taxonomy" id="64391"/>
    <lineage>
        <taxon>Eukaryota</taxon>
        <taxon>Metazoa</taxon>
        <taxon>Ecdysozoa</taxon>
        <taxon>Arthropoda</taxon>
        <taxon>Hexapoda</taxon>
        <taxon>Insecta</taxon>
        <taxon>Pterygota</taxon>
        <taxon>Neoptera</taxon>
        <taxon>Endopterygota</taxon>
        <taxon>Coleoptera</taxon>
        <taxon>Polyphaga</taxon>
        <taxon>Cucujiformia</taxon>
        <taxon>Chrysomeloidea</taxon>
        <taxon>Chrysomelidae</taxon>
        <taxon>Bruchinae</taxon>
        <taxon>Bruchini</taxon>
        <taxon>Callosobruchus</taxon>
    </lineage>
</organism>
<dbReference type="OrthoDB" id="16520at2759"/>
<keyword evidence="3" id="KW-1185">Reference proteome</keyword>
<dbReference type="EMBL" id="CAACVG010007620">
    <property type="protein sequence ID" value="VEN46328.1"/>
    <property type="molecule type" value="Genomic_DNA"/>
</dbReference>
<dbReference type="InterPro" id="IPR050278">
    <property type="entry name" value="Serine_Prot_S9B/DPPIV"/>
</dbReference>